<dbReference type="Pfam" id="PF24215">
    <property type="entry name" value="H_T_assoc"/>
    <property type="match status" value="1"/>
</dbReference>
<feature type="domain" description="Putative phage head-tail joining protein N-terminal" evidence="2">
    <location>
        <begin position="34"/>
        <end position="201"/>
    </location>
</feature>
<evidence type="ECO:0000313" key="5">
    <source>
        <dbReference type="Proteomes" id="UP000294134"/>
    </source>
</evidence>
<reference evidence="4 5" key="1">
    <citation type="submission" date="2019-02" db="EMBL/GenBank/DDBJ databases">
        <authorList>
            <person name="Frampton R.A."/>
            <person name="Wojtus J.K."/>
            <person name="Fineran P.C."/>
            <person name="Hendrickson H.L."/>
        </authorList>
    </citation>
    <scope>NUCLEOTIDE SEQUENCE [LARGE SCALE GENOMIC DNA]</scope>
</reference>
<feature type="region of interest" description="Disordered" evidence="1">
    <location>
        <begin position="1"/>
        <end position="23"/>
    </location>
</feature>
<accession>A0A481W4C6</accession>
<dbReference type="Pfam" id="PF24214">
    <property type="entry name" value="Phage_H_T_join_2"/>
    <property type="match status" value="1"/>
</dbReference>
<name>A0A481W4C6_9CAUD</name>
<sequence>MPIVEQNKVTDEDCYDPGQGPIPESAVRIENEVFRGITIDKEYAPPSALMQWTSGSNWIVDYWSQILKPNQEPTPQNVNREPHAQQYRWLKRIPLKVNQTLSSDSDDTINVWTRTGGGHTYGFMTPNQGDMFAAGIGNGHTGLFVITSAKRVTIQKGSTYAVEWKQVSELTEERYNDLKRKSEEEYWFSAASANAGCGPFVSNEEQQRTFIYGKLLRTLVDSYITDFFSKEHSTFLVPDQLYKSYDHWVTKAFVSMVDTTMDGRMRKVKLLNVMSEPVMSQPTIWDAIIRHDMDKITDSTERCHLVNTKISRWRPELQAIGYSGIPRFVFPMEAPTDVDSQYDGEDRARPWGIPFHEGQPRRPLPGPYRTQLERNLEWFRRVKPEDERNYVGQEYRIPADIHPVVRDNFYVFTESFYRCDTHLQSKLEMLATSMIRREEINKKQFDAMLENIRYWDNLERYYYYPVVIALLKYAM</sequence>
<dbReference type="EMBL" id="MK552327">
    <property type="protein sequence ID" value="QBJ02639.1"/>
    <property type="molecule type" value="Genomic_DNA"/>
</dbReference>
<organism evidence="4 5">
    <name type="scientific">Pseudomonas phage Psa21</name>
    <dbReference type="NCBI Taxonomy" id="2530023"/>
    <lineage>
        <taxon>Viruses</taxon>
        <taxon>Duplodnaviria</taxon>
        <taxon>Heunggongvirae</taxon>
        <taxon>Uroviricota</taxon>
        <taxon>Caudoviricetes</taxon>
        <taxon>Chimalliviridae</taxon>
        <taxon>Tepukevirus</taxon>
        <taxon>Tepukevirus Psa21</taxon>
    </lineage>
</organism>
<gene>
    <name evidence="4" type="ORF">PSA21_111</name>
</gene>
<keyword evidence="5" id="KW-1185">Reference proteome</keyword>
<evidence type="ECO:0000313" key="4">
    <source>
        <dbReference type="EMBL" id="QBJ02639.1"/>
    </source>
</evidence>
<evidence type="ECO:0000256" key="1">
    <source>
        <dbReference type="SAM" id="MobiDB-lite"/>
    </source>
</evidence>
<evidence type="ECO:0000259" key="3">
    <source>
        <dbReference type="Pfam" id="PF24215"/>
    </source>
</evidence>
<proteinExistence type="predicted"/>
<dbReference type="InterPro" id="IPR057114">
    <property type="entry name" value="Phage_H_T_join_C"/>
</dbReference>
<protein>
    <submittedName>
        <fullName evidence="4">Virion structural protein</fullName>
    </submittedName>
</protein>
<evidence type="ECO:0000259" key="2">
    <source>
        <dbReference type="Pfam" id="PF24214"/>
    </source>
</evidence>
<dbReference type="Proteomes" id="UP000294134">
    <property type="component" value="Segment"/>
</dbReference>
<feature type="domain" description="Putative phage head-tail joining protein C-terminal" evidence="3">
    <location>
        <begin position="216"/>
        <end position="475"/>
    </location>
</feature>
<dbReference type="InterPro" id="IPR057113">
    <property type="entry name" value="Phage_H_T_join_N"/>
</dbReference>